<accession>A0A3P1WV26</accession>
<name>A0A3P1WV26_ECOLX</name>
<dbReference type="AlphaFoldDB" id="A0A3P1WV26"/>
<feature type="non-terminal residue" evidence="1">
    <location>
        <position position="1"/>
    </location>
</feature>
<organism evidence="1 2">
    <name type="scientific">Escherichia coli</name>
    <dbReference type="NCBI Taxonomy" id="562"/>
    <lineage>
        <taxon>Bacteria</taxon>
        <taxon>Pseudomonadati</taxon>
        <taxon>Pseudomonadota</taxon>
        <taxon>Gammaproteobacteria</taxon>
        <taxon>Enterobacterales</taxon>
        <taxon>Enterobacteriaceae</taxon>
        <taxon>Escherichia</taxon>
    </lineage>
</organism>
<proteinExistence type="predicted"/>
<reference evidence="1 2" key="1">
    <citation type="submission" date="2018-11" db="EMBL/GenBank/DDBJ databases">
        <title>Enterobacteriaceae from Patient.</title>
        <authorList>
            <person name="Shen C."/>
            <person name="Yang Y."/>
            <person name="Tian G."/>
        </authorList>
    </citation>
    <scope>NUCLEOTIDE SEQUENCE [LARGE SCALE GENOMIC DNA]</scope>
    <source>
        <strain evidence="1 2">GBGD28</strain>
    </source>
</reference>
<evidence type="ECO:0000313" key="1">
    <source>
        <dbReference type="EMBL" id="RRD50484.1"/>
    </source>
</evidence>
<comment type="caution">
    <text evidence="1">The sequence shown here is derived from an EMBL/GenBank/DDBJ whole genome shotgun (WGS) entry which is preliminary data.</text>
</comment>
<sequence length="120" mass="13933">QAKGIEPLSIEKLQALQLIAPYRFYHKQWSETLEFWPRKPEPGKDTFQYHVLPFDSIDIISKRRESLEDQWGIEDSESYCALMDHFLCGDHGANTFKANMEEAPEQVIALLNKFAVFPSD</sequence>
<dbReference type="Proteomes" id="UP000271008">
    <property type="component" value="Unassembled WGS sequence"/>
</dbReference>
<feature type="non-terminal residue" evidence="1">
    <location>
        <position position="120"/>
    </location>
</feature>
<gene>
    <name evidence="1" type="ORF">EIA08_33515</name>
</gene>
<evidence type="ECO:0000313" key="2">
    <source>
        <dbReference type="Proteomes" id="UP000271008"/>
    </source>
</evidence>
<protein>
    <submittedName>
        <fullName evidence="1">DUF1266 domain-containing protein</fullName>
    </submittedName>
</protein>
<dbReference type="EMBL" id="RQTU01001021">
    <property type="protein sequence ID" value="RRD50484.1"/>
    <property type="molecule type" value="Genomic_DNA"/>
</dbReference>